<dbReference type="RefSeq" id="WP_092016932.1">
    <property type="nucleotide sequence ID" value="NZ_FOXH01000005.1"/>
</dbReference>
<organism evidence="1 2">
    <name type="scientific">Pseudarcicella hirudinis</name>
    <dbReference type="NCBI Taxonomy" id="1079859"/>
    <lineage>
        <taxon>Bacteria</taxon>
        <taxon>Pseudomonadati</taxon>
        <taxon>Bacteroidota</taxon>
        <taxon>Cytophagia</taxon>
        <taxon>Cytophagales</taxon>
        <taxon>Flectobacillaceae</taxon>
        <taxon>Pseudarcicella</taxon>
    </lineage>
</organism>
<gene>
    <name evidence="1" type="ORF">SAMN04515674_105318</name>
</gene>
<dbReference type="Proteomes" id="UP000199306">
    <property type="component" value="Unassembled WGS sequence"/>
</dbReference>
<sequence length="311" mass="33371">MAILAYIIDGFENLSTTVKVQCADVNGTSIKIYRGLTLIGSGTTTSGISNITVAELHSGDVIIAYVGEYGARTGGPVTVVESLIVKTGFKTPKTVQLPDGSTESYEDYLASGGQELPDVYDPSHCLGNTPDSEAFISLGSQPISFDTFVLEQANLVIVQIKNIQGVKGSPLIKFDSDATGSATTKNYTADQTVSVIVYDSADMTRFKENIFDITVQVVVTPPGSAIWNQSYGLTTGTSQGNILSLLCNCFSQPQMKMDGYSEGATEWFDGASNNGVTWGRNFFGVPFSNVTIRWRVKSNPTDTVSMTAIFY</sequence>
<dbReference type="OrthoDB" id="9807384at2"/>
<evidence type="ECO:0000313" key="1">
    <source>
        <dbReference type="EMBL" id="SFP76742.1"/>
    </source>
</evidence>
<name>A0A1I5T132_9BACT</name>
<keyword evidence="2" id="KW-1185">Reference proteome</keyword>
<reference evidence="1 2" key="1">
    <citation type="submission" date="2016-10" db="EMBL/GenBank/DDBJ databases">
        <authorList>
            <person name="de Groot N.N."/>
        </authorList>
    </citation>
    <scope>NUCLEOTIDE SEQUENCE [LARGE SCALE GENOMIC DNA]</scope>
    <source>
        <strain evidence="2">E92,LMG 26720,CCM 7988</strain>
    </source>
</reference>
<evidence type="ECO:0000313" key="2">
    <source>
        <dbReference type="Proteomes" id="UP000199306"/>
    </source>
</evidence>
<accession>A0A1I5T132</accession>
<proteinExistence type="predicted"/>
<dbReference type="EMBL" id="FOXH01000005">
    <property type="protein sequence ID" value="SFP76742.1"/>
    <property type="molecule type" value="Genomic_DNA"/>
</dbReference>
<protein>
    <submittedName>
        <fullName evidence="1">Uncharacterized protein</fullName>
    </submittedName>
</protein>
<dbReference type="STRING" id="1079859.SAMN04515674_105318"/>
<dbReference type="AlphaFoldDB" id="A0A1I5T132"/>